<dbReference type="AlphaFoldDB" id="I6UBW1"/>
<accession>I6UBW1</accession>
<protein>
    <submittedName>
        <fullName evidence="1">Uncharacterized protein</fullName>
    </submittedName>
</protein>
<organism evidence="1">
    <name type="scientific">Acaryochloris sp. HICR111A</name>
    <dbReference type="NCBI Taxonomy" id="576912"/>
    <lineage>
        <taxon>Bacteria</taxon>
        <taxon>Bacillati</taxon>
        <taxon>Cyanobacteriota</taxon>
        <taxon>Cyanophyceae</taxon>
        <taxon>Acaryochloridales</taxon>
        <taxon>Acaryochloridaceae</taxon>
        <taxon>Acaryochloris</taxon>
    </lineage>
</organism>
<reference evidence="1" key="1">
    <citation type="journal article" date="2012" name="ISME J.">
        <title>Dinitrogen fixation in a unicellular chlorophyll d-containing cyanobacterium.</title>
        <authorList>
            <person name="Pfreundt U."/>
            <person name="Stal L.J."/>
            <person name="Voss B."/>
            <person name="Hess W.R."/>
        </authorList>
    </citation>
    <scope>NUCLEOTIDE SEQUENCE</scope>
    <source>
        <strain evidence="1">HICR111A</strain>
    </source>
</reference>
<sequence>MNKSSSPIPDRGQVVSVHRGDRWSINRRLQDLKIPCTCPADGTLRVSVNHAIALVLVHSVVRRFTASRQVGVDWLERCWETQVPCTPHS</sequence>
<proteinExistence type="predicted"/>
<evidence type="ECO:0000313" key="1">
    <source>
        <dbReference type="EMBL" id="AFM92577.1"/>
    </source>
</evidence>
<dbReference type="NCBIfam" id="NF045598">
    <property type="entry name" value="asr1405_asl0597"/>
    <property type="match status" value="1"/>
</dbReference>
<dbReference type="EMBL" id="JN585763">
    <property type="protein sequence ID" value="AFM92577.1"/>
    <property type="molecule type" value="Genomic_DNA"/>
</dbReference>
<dbReference type="InterPro" id="IPR054637">
    <property type="entry name" value="Asr1405_Asl0597-like"/>
</dbReference>
<name>I6UBW1_9CYAN</name>